<keyword evidence="2" id="KW-1185">Reference proteome</keyword>
<protein>
    <submittedName>
        <fullName evidence="1">Uncharacterized protein</fullName>
    </submittedName>
</protein>
<sequence length="44" mass="4670">MLELLAAEELVEHINIGGPSIHLNAGGKPEDDYTTYAVPMGLSC</sequence>
<evidence type="ECO:0000313" key="2">
    <source>
        <dbReference type="Proteomes" id="UP000529783"/>
    </source>
</evidence>
<comment type="caution">
    <text evidence="1">The sequence shown here is derived from an EMBL/GenBank/DDBJ whole genome shotgun (WGS) entry which is preliminary data.</text>
</comment>
<dbReference type="Proteomes" id="UP000529783">
    <property type="component" value="Unassembled WGS sequence"/>
</dbReference>
<organism evidence="1 2">
    <name type="scientific">Actinomadura luteofluorescens</name>
    <dbReference type="NCBI Taxonomy" id="46163"/>
    <lineage>
        <taxon>Bacteria</taxon>
        <taxon>Bacillati</taxon>
        <taxon>Actinomycetota</taxon>
        <taxon>Actinomycetes</taxon>
        <taxon>Streptosporangiales</taxon>
        <taxon>Thermomonosporaceae</taxon>
        <taxon>Actinomadura</taxon>
    </lineage>
</organism>
<dbReference type="AlphaFoldDB" id="A0A7Y9EBB9"/>
<dbReference type="EMBL" id="JACCBA010000001">
    <property type="protein sequence ID" value="NYD44655.1"/>
    <property type="molecule type" value="Genomic_DNA"/>
</dbReference>
<name>A0A7Y9EBB9_9ACTN</name>
<dbReference type="RefSeq" id="WP_281382052.1">
    <property type="nucleotide sequence ID" value="NZ_JACCBA010000001.1"/>
</dbReference>
<gene>
    <name evidence="1" type="ORF">BJY14_000638</name>
</gene>
<evidence type="ECO:0000313" key="1">
    <source>
        <dbReference type="EMBL" id="NYD44655.1"/>
    </source>
</evidence>
<proteinExistence type="predicted"/>
<reference evidence="1 2" key="1">
    <citation type="submission" date="2020-07" db="EMBL/GenBank/DDBJ databases">
        <title>Sequencing the genomes of 1000 actinobacteria strains.</title>
        <authorList>
            <person name="Klenk H.-P."/>
        </authorList>
    </citation>
    <scope>NUCLEOTIDE SEQUENCE [LARGE SCALE GENOMIC DNA]</scope>
    <source>
        <strain evidence="1 2">DSM 40398</strain>
    </source>
</reference>
<accession>A0A7Y9EBB9</accession>